<dbReference type="InterPro" id="IPR036249">
    <property type="entry name" value="Thioredoxin-like_sf"/>
</dbReference>
<gene>
    <name evidence="1" type="ORF">SAMN04488027_10999</name>
</gene>
<dbReference type="EMBL" id="FNCW01000009">
    <property type="protein sequence ID" value="SDG87075.1"/>
    <property type="molecule type" value="Genomic_DNA"/>
</dbReference>
<dbReference type="SUPFAM" id="SSF52833">
    <property type="entry name" value="Thioredoxin-like"/>
    <property type="match status" value="1"/>
</dbReference>
<reference evidence="1 2" key="1">
    <citation type="submission" date="2016-10" db="EMBL/GenBank/DDBJ databases">
        <authorList>
            <person name="de Groot N.N."/>
        </authorList>
    </citation>
    <scope>NUCLEOTIDE SEQUENCE [LARGE SCALE GENOMIC DNA]</scope>
    <source>
        <strain evidence="1 2">DSM 19803</strain>
    </source>
</reference>
<evidence type="ECO:0008006" key="3">
    <source>
        <dbReference type="Google" id="ProtNLM"/>
    </source>
</evidence>
<sequence>MKNFLLFIFLSISVFSQDKKEIDSILFSESLAINHSEFERKSSLNFYRGNRKASERFFDSLVEQKLEGSILDNFKVHGLNQKINFIYEFEKPMYLMSYASWCVPSNGELEALQILVEEHSDWMNFVLILWDKKEDAAKFARQFPNKIKVLYVNELDNTGARTIKIIKHKLGVPVSLTVSSNKIILNIRQNTQVHPSIEKELATKKCYEDIAGDIALLQQYESL</sequence>
<dbReference type="OrthoDB" id="1134224at2"/>
<dbReference type="Proteomes" id="UP000199296">
    <property type="component" value="Unassembled WGS sequence"/>
</dbReference>
<dbReference type="Gene3D" id="3.40.30.10">
    <property type="entry name" value="Glutaredoxin"/>
    <property type="match status" value="1"/>
</dbReference>
<organism evidence="1 2">
    <name type="scientific">Psychroflexus sediminis</name>
    <dbReference type="NCBI Taxonomy" id="470826"/>
    <lineage>
        <taxon>Bacteria</taxon>
        <taxon>Pseudomonadati</taxon>
        <taxon>Bacteroidota</taxon>
        <taxon>Flavobacteriia</taxon>
        <taxon>Flavobacteriales</taxon>
        <taxon>Flavobacteriaceae</taxon>
        <taxon>Psychroflexus</taxon>
    </lineage>
</organism>
<name>A0A1G7XS64_9FLAO</name>
<dbReference type="STRING" id="470826.SAMN04488027_10999"/>
<accession>A0A1G7XS64</accession>
<evidence type="ECO:0000313" key="2">
    <source>
        <dbReference type="Proteomes" id="UP000199296"/>
    </source>
</evidence>
<protein>
    <recommendedName>
        <fullName evidence="3">Thiol-disulfide isomerase or thioredoxin</fullName>
    </recommendedName>
</protein>
<evidence type="ECO:0000313" key="1">
    <source>
        <dbReference type="EMBL" id="SDG87075.1"/>
    </source>
</evidence>
<proteinExistence type="predicted"/>
<keyword evidence="2" id="KW-1185">Reference proteome</keyword>
<dbReference type="AlphaFoldDB" id="A0A1G7XS64"/>
<dbReference type="RefSeq" id="WP_093368313.1">
    <property type="nucleotide sequence ID" value="NZ_FNCW01000009.1"/>
</dbReference>